<proteinExistence type="predicted"/>
<protein>
    <submittedName>
        <fullName evidence="1">Uncharacterized protein</fullName>
    </submittedName>
</protein>
<dbReference type="OrthoDB" id="3692310at2"/>
<reference evidence="1 2" key="1">
    <citation type="submission" date="2018-07" db="EMBL/GenBank/DDBJ databases">
        <title>Complete genome sequencing of Ornithinimicrobium sp. AMA3305.</title>
        <authorList>
            <person name="Bae J.-W."/>
        </authorList>
    </citation>
    <scope>NUCLEOTIDE SEQUENCE [LARGE SCALE GENOMIC DNA]</scope>
    <source>
        <strain evidence="1 2">AMA3305</strain>
    </source>
</reference>
<evidence type="ECO:0000313" key="2">
    <source>
        <dbReference type="Proteomes" id="UP000253790"/>
    </source>
</evidence>
<dbReference type="Proteomes" id="UP000253790">
    <property type="component" value="Chromosome"/>
</dbReference>
<dbReference type="RefSeq" id="WP_114927725.1">
    <property type="nucleotide sequence ID" value="NZ_CP031229.1"/>
</dbReference>
<dbReference type="EMBL" id="CP031229">
    <property type="protein sequence ID" value="AXH95960.1"/>
    <property type="molecule type" value="Genomic_DNA"/>
</dbReference>
<organism evidence="1 2">
    <name type="scientific">Ornithinimicrobium avium</name>
    <dbReference type="NCBI Taxonomy" id="2283195"/>
    <lineage>
        <taxon>Bacteria</taxon>
        <taxon>Bacillati</taxon>
        <taxon>Actinomycetota</taxon>
        <taxon>Actinomycetes</taxon>
        <taxon>Micrococcales</taxon>
        <taxon>Ornithinimicrobiaceae</taxon>
        <taxon>Ornithinimicrobium</taxon>
    </lineage>
</organism>
<name>A0A345NLQ2_9MICO</name>
<sequence>MIHYLVGEVLDSWERVRDLFPDHTCQWQDLDGFHHAPMPPTPPSTSLLHGWDSEGTTLIRVRWDGDRAFVARLSQDPEPLGKRKPEEVQVRTGTTVAWGALGQVAQARGPAAQVRHQVFEHLEVPDTGQGGLLFIRPGALP</sequence>
<gene>
    <name evidence="1" type="ORF">DV701_07340</name>
</gene>
<dbReference type="AlphaFoldDB" id="A0A345NLQ2"/>
<dbReference type="KEGG" id="orn:DV701_07340"/>
<evidence type="ECO:0000313" key="1">
    <source>
        <dbReference type="EMBL" id="AXH95960.1"/>
    </source>
</evidence>
<accession>A0A345NLQ2</accession>
<keyword evidence="2" id="KW-1185">Reference proteome</keyword>